<feature type="transmembrane region" description="Helical" evidence="7">
    <location>
        <begin position="217"/>
        <end position="241"/>
    </location>
</feature>
<sequence>MPTTISAAAAPRAPKPFYLNFGVQVLAAMVIGLVLGFIARNMGPDAAGNANWLTQTLATVGSSFVSLLRALVPVLVFTAIVASIANLRELNNAAKLVWQTLLWFAITALIAVVIGIALGLIIQPGLNTEVAAEAARAPSSTGSWLDFLKGLIPSNFIGLQASTRVTDGSATTSLNFNVLQILIVSIVIGIAALKVGPAADVFLAFNRSFLKVIHKVLWWVIRLTPIGTIGLLGNAVAVYGWDALAQLGWYAAAIYIGLALVLFVVYPVLLQINGLNPIRYFQSAWPAIQLAFVSRSSIGTLPVTERITEKNLGVPREYTSFAVPLGATTKMDGCASIYPAISAIFVAQFFGISLGIEHYLLIVFVSVIGSAATAGLTGATVMLTLTLSTLGLPLEGVGLLLAIDPILDMGRTAVNVAGQALVPTIVAKRQGMLNQAVYDNGKTIEDLDAEAVPAE</sequence>
<dbReference type="InterPro" id="IPR001991">
    <property type="entry name" value="Na-dicarboxylate_symporter"/>
</dbReference>
<gene>
    <name evidence="8" type="ORF">JI748_07890</name>
</gene>
<keyword evidence="3" id="KW-1003">Cell membrane</keyword>
<evidence type="ECO:0000256" key="2">
    <source>
        <dbReference type="ARBA" id="ARBA00022448"/>
    </source>
</evidence>
<evidence type="ECO:0000256" key="3">
    <source>
        <dbReference type="ARBA" id="ARBA00022475"/>
    </source>
</evidence>
<dbReference type="PANTHER" id="PTHR42865:SF7">
    <property type="entry name" value="PROTON_GLUTAMATE-ASPARTATE SYMPORTER"/>
    <property type="match status" value="1"/>
</dbReference>
<feature type="transmembrane region" description="Helical" evidence="7">
    <location>
        <begin position="362"/>
        <end position="385"/>
    </location>
</feature>
<protein>
    <submittedName>
        <fullName evidence="8">Dicarboxylate/amino acid:cation symporter</fullName>
    </submittedName>
</protein>
<feature type="transmembrane region" description="Helical" evidence="7">
    <location>
        <begin position="337"/>
        <end position="356"/>
    </location>
</feature>
<dbReference type="Pfam" id="PF00375">
    <property type="entry name" value="SDF"/>
    <property type="match status" value="1"/>
</dbReference>
<keyword evidence="6 7" id="KW-0472">Membrane</keyword>
<evidence type="ECO:0000256" key="5">
    <source>
        <dbReference type="ARBA" id="ARBA00022989"/>
    </source>
</evidence>
<dbReference type="Gene3D" id="1.10.3860.10">
    <property type="entry name" value="Sodium:dicarboxylate symporter"/>
    <property type="match status" value="1"/>
</dbReference>
<keyword evidence="4 7" id="KW-0812">Transmembrane</keyword>
<evidence type="ECO:0000256" key="1">
    <source>
        <dbReference type="ARBA" id="ARBA00004651"/>
    </source>
</evidence>
<dbReference type="EMBL" id="CP068046">
    <property type="protein sequence ID" value="QQR40890.1"/>
    <property type="molecule type" value="Genomic_DNA"/>
</dbReference>
<keyword evidence="9" id="KW-1185">Reference proteome</keyword>
<proteinExistence type="predicted"/>
<dbReference type="SUPFAM" id="SSF118215">
    <property type="entry name" value="Proton glutamate symport protein"/>
    <property type="match status" value="1"/>
</dbReference>
<dbReference type="RefSeq" id="WP_201636612.1">
    <property type="nucleotide sequence ID" value="NZ_CP068046.1"/>
</dbReference>
<dbReference type="PRINTS" id="PR00173">
    <property type="entry name" value="EDTRNSPORT"/>
</dbReference>
<reference evidence="8 9" key="1">
    <citation type="submission" date="2021-01" db="EMBL/GenBank/DDBJ databases">
        <title>Genome seq and assembly of Devosia sp. LEGU1.</title>
        <authorList>
            <person name="Chhetri G."/>
        </authorList>
    </citation>
    <scope>NUCLEOTIDE SEQUENCE [LARGE SCALE GENOMIC DNA]</scope>
    <source>
        <strain evidence="8 9">LEGU1</strain>
    </source>
</reference>
<dbReference type="PANTHER" id="PTHR42865">
    <property type="entry name" value="PROTON/GLUTAMATE-ASPARTATE SYMPORTER"/>
    <property type="match status" value="1"/>
</dbReference>
<feature type="transmembrane region" description="Helical" evidence="7">
    <location>
        <begin position="96"/>
        <end position="122"/>
    </location>
</feature>
<dbReference type="InterPro" id="IPR036458">
    <property type="entry name" value="Na:dicarbo_symporter_sf"/>
</dbReference>
<feature type="transmembrane region" description="Helical" evidence="7">
    <location>
        <begin position="59"/>
        <end position="84"/>
    </location>
</feature>
<accession>A0ABX7C9F3</accession>
<feature type="transmembrane region" description="Helical" evidence="7">
    <location>
        <begin position="247"/>
        <end position="269"/>
    </location>
</feature>
<keyword evidence="5 7" id="KW-1133">Transmembrane helix</keyword>
<organism evidence="8 9">
    <name type="scientific">Devosia rhizoryzae</name>
    <dbReference type="NCBI Taxonomy" id="2774137"/>
    <lineage>
        <taxon>Bacteria</taxon>
        <taxon>Pseudomonadati</taxon>
        <taxon>Pseudomonadota</taxon>
        <taxon>Alphaproteobacteria</taxon>
        <taxon>Hyphomicrobiales</taxon>
        <taxon>Devosiaceae</taxon>
        <taxon>Devosia</taxon>
    </lineage>
</organism>
<evidence type="ECO:0000256" key="6">
    <source>
        <dbReference type="ARBA" id="ARBA00023136"/>
    </source>
</evidence>
<keyword evidence="2" id="KW-0813">Transport</keyword>
<evidence type="ECO:0000256" key="7">
    <source>
        <dbReference type="SAM" id="Phobius"/>
    </source>
</evidence>
<dbReference type="Proteomes" id="UP000595857">
    <property type="component" value="Chromosome"/>
</dbReference>
<evidence type="ECO:0000256" key="4">
    <source>
        <dbReference type="ARBA" id="ARBA00022692"/>
    </source>
</evidence>
<evidence type="ECO:0000313" key="8">
    <source>
        <dbReference type="EMBL" id="QQR40890.1"/>
    </source>
</evidence>
<feature type="transmembrane region" description="Helical" evidence="7">
    <location>
        <begin position="181"/>
        <end position="205"/>
    </location>
</feature>
<evidence type="ECO:0000313" key="9">
    <source>
        <dbReference type="Proteomes" id="UP000595857"/>
    </source>
</evidence>
<feature type="transmembrane region" description="Helical" evidence="7">
    <location>
        <begin position="17"/>
        <end position="39"/>
    </location>
</feature>
<comment type="subcellular location">
    <subcellularLocation>
        <location evidence="1">Cell membrane</location>
        <topology evidence="1">Multi-pass membrane protein</topology>
    </subcellularLocation>
</comment>
<name>A0ABX7C9F3_9HYPH</name>